<keyword evidence="1" id="KW-1133">Transmembrane helix</keyword>
<dbReference type="InterPro" id="IPR036259">
    <property type="entry name" value="MFS_trans_sf"/>
</dbReference>
<keyword evidence="1" id="KW-0812">Transmembrane</keyword>
<dbReference type="AlphaFoldDB" id="F3FSG0"/>
<reference evidence="2 3" key="1">
    <citation type="journal article" date="2011" name="PLoS Pathog.">
        <title>Dynamic evolution of pathogenicity revealed by sequencing and comparative genomics of 19 Pseudomonas syringae isolates.</title>
        <authorList>
            <person name="Baltrus D.A."/>
            <person name="Nishimura M.T."/>
            <person name="Romanchuk A."/>
            <person name="Chang J.H."/>
            <person name="Mukhtar M.S."/>
            <person name="Cherkis K."/>
            <person name="Roach J."/>
            <person name="Grant S.R."/>
            <person name="Jones C.D."/>
            <person name="Dangl J.L."/>
        </authorList>
    </citation>
    <scope>NUCLEOTIDE SEQUENCE [LARGE SCALE GENOMIC DNA]</scope>
    <source>
        <strain evidence="3">M301072PT</strain>
    </source>
</reference>
<dbReference type="EMBL" id="AEAH01001466">
    <property type="protein sequence ID" value="EGH33152.1"/>
    <property type="molecule type" value="Genomic_DNA"/>
</dbReference>
<gene>
    <name evidence="2" type="ORF">PSYJA_31071</name>
</gene>
<dbReference type="HOGENOM" id="CLU_1753612_0_0_6"/>
<feature type="transmembrane region" description="Helical" evidence="1">
    <location>
        <begin position="104"/>
        <end position="124"/>
    </location>
</feature>
<protein>
    <submittedName>
        <fullName evidence="2">Major facilitator transporter</fullName>
    </submittedName>
</protein>
<feature type="non-terminal residue" evidence="2">
    <location>
        <position position="1"/>
    </location>
</feature>
<accession>F3FSG0</accession>
<dbReference type="SUPFAM" id="SSF103473">
    <property type="entry name" value="MFS general substrate transporter"/>
    <property type="match status" value="1"/>
</dbReference>
<name>F3FSG0_PSESX</name>
<evidence type="ECO:0000313" key="3">
    <source>
        <dbReference type="Proteomes" id="UP000004471"/>
    </source>
</evidence>
<proteinExistence type="predicted"/>
<evidence type="ECO:0000256" key="1">
    <source>
        <dbReference type="SAM" id="Phobius"/>
    </source>
</evidence>
<sequence>IGIGIGLPWGLMDGMAISVVEKERAGMATGIFNAVRVSADGIAIAIAGALLATFIQWGLFDALKDVSPEVVTEAANRAALGDLHNATSILSGQAPLLHQQYVSAFRNLLFILSAATVLTAVALLGRVRAHEQPPVEPSNTLELAGETK</sequence>
<organism evidence="2 3">
    <name type="scientific">Pseudomonas syringae pv. japonica str. M301072</name>
    <dbReference type="NCBI Taxonomy" id="629262"/>
    <lineage>
        <taxon>Bacteria</taxon>
        <taxon>Pseudomonadati</taxon>
        <taxon>Pseudomonadota</taxon>
        <taxon>Gammaproteobacteria</taxon>
        <taxon>Pseudomonadales</taxon>
        <taxon>Pseudomonadaceae</taxon>
        <taxon>Pseudomonas</taxon>
        <taxon>Pseudomonas syringae</taxon>
    </lineage>
</organism>
<evidence type="ECO:0000313" key="2">
    <source>
        <dbReference type="EMBL" id="EGH33152.1"/>
    </source>
</evidence>
<dbReference type="PATRIC" id="fig|629262.5.peg.5140"/>
<feature type="transmembrane region" description="Helical" evidence="1">
    <location>
        <begin position="41"/>
        <end position="60"/>
    </location>
</feature>
<comment type="caution">
    <text evidence="2">The sequence shown here is derived from an EMBL/GenBank/DDBJ whole genome shotgun (WGS) entry which is preliminary data.</text>
</comment>
<keyword evidence="1" id="KW-0472">Membrane</keyword>
<dbReference type="Proteomes" id="UP000004471">
    <property type="component" value="Unassembled WGS sequence"/>
</dbReference>